<comment type="caution">
    <text evidence="1">The sequence shown here is derived from an EMBL/GenBank/DDBJ whole genome shotgun (WGS) entry which is preliminary data.</text>
</comment>
<evidence type="ECO:0000313" key="1">
    <source>
        <dbReference type="EMBL" id="KKL50277.1"/>
    </source>
</evidence>
<organism evidence="1">
    <name type="scientific">marine sediment metagenome</name>
    <dbReference type="NCBI Taxonomy" id="412755"/>
    <lineage>
        <taxon>unclassified sequences</taxon>
        <taxon>metagenomes</taxon>
        <taxon>ecological metagenomes</taxon>
    </lineage>
</organism>
<accession>A0A0F9FGQ6</accession>
<protein>
    <submittedName>
        <fullName evidence="1">Uncharacterized protein</fullName>
    </submittedName>
</protein>
<gene>
    <name evidence="1" type="ORF">LCGC14_2307090</name>
</gene>
<reference evidence="1" key="1">
    <citation type="journal article" date="2015" name="Nature">
        <title>Complex archaea that bridge the gap between prokaryotes and eukaryotes.</title>
        <authorList>
            <person name="Spang A."/>
            <person name="Saw J.H."/>
            <person name="Jorgensen S.L."/>
            <person name="Zaremba-Niedzwiedzka K."/>
            <person name="Martijn J."/>
            <person name="Lind A.E."/>
            <person name="van Eijk R."/>
            <person name="Schleper C."/>
            <person name="Guy L."/>
            <person name="Ettema T.J."/>
        </authorList>
    </citation>
    <scope>NUCLEOTIDE SEQUENCE</scope>
</reference>
<sequence>MGTREKVVRKGNIPHKMPVVVPVPPIQAKEKVVLAPRPNMIPA</sequence>
<name>A0A0F9FGQ6_9ZZZZ</name>
<proteinExistence type="predicted"/>
<dbReference type="EMBL" id="LAZR01032662">
    <property type="protein sequence ID" value="KKL50277.1"/>
    <property type="molecule type" value="Genomic_DNA"/>
</dbReference>
<dbReference type="AlphaFoldDB" id="A0A0F9FGQ6"/>